<dbReference type="Pfam" id="PF05347">
    <property type="entry name" value="Complex1_LYR"/>
    <property type="match status" value="1"/>
</dbReference>
<evidence type="ECO:0000313" key="3">
    <source>
        <dbReference type="EMBL" id="KCV68431.1"/>
    </source>
</evidence>
<dbReference type="EMBL" id="KB932208">
    <property type="protein sequence ID" value="KCV68431.1"/>
    <property type="molecule type" value="Genomic_DNA"/>
</dbReference>
<evidence type="ECO:0000259" key="2">
    <source>
        <dbReference type="Pfam" id="PF05347"/>
    </source>
</evidence>
<feature type="compositionally biased region" description="Low complexity" evidence="1">
    <location>
        <begin position="29"/>
        <end position="46"/>
    </location>
</feature>
<name>A0A058Z2T4_FONAL</name>
<dbReference type="AlphaFoldDB" id="A0A058Z2T4"/>
<proteinExistence type="predicted"/>
<evidence type="ECO:0000313" key="4">
    <source>
        <dbReference type="Proteomes" id="UP000030693"/>
    </source>
</evidence>
<evidence type="ECO:0000256" key="1">
    <source>
        <dbReference type="SAM" id="MobiDB-lite"/>
    </source>
</evidence>
<protein>
    <recommendedName>
        <fullName evidence="2">Complex 1 LYR protein domain-containing protein</fullName>
    </recommendedName>
</protein>
<gene>
    <name evidence="3" type="ORF">H696_04725</name>
</gene>
<reference evidence="3" key="1">
    <citation type="submission" date="2013-04" db="EMBL/GenBank/DDBJ databases">
        <title>The Genome Sequence of Fonticula alba ATCC 38817.</title>
        <authorList>
            <consortium name="The Broad Institute Genomics Platform"/>
            <person name="Russ C."/>
            <person name="Cuomo C."/>
            <person name="Burger G."/>
            <person name="Gray M.W."/>
            <person name="Holland P.W.H."/>
            <person name="King N."/>
            <person name="Lang F.B.F."/>
            <person name="Roger A.J."/>
            <person name="Ruiz-Trillo I."/>
            <person name="Brown M."/>
            <person name="Walker B."/>
            <person name="Young S."/>
            <person name="Zeng Q."/>
            <person name="Gargeya S."/>
            <person name="Fitzgerald M."/>
            <person name="Haas B."/>
            <person name="Abouelleil A."/>
            <person name="Allen A.W."/>
            <person name="Alvarado L."/>
            <person name="Arachchi H.M."/>
            <person name="Berlin A.M."/>
            <person name="Chapman S.B."/>
            <person name="Gainer-Dewar J."/>
            <person name="Goldberg J."/>
            <person name="Griggs A."/>
            <person name="Gujja S."/>
            <person name="Hansen M."/>
            <person name="Howarth C."/>
            <person name="Imamovic A."/>
            <person name="Ireland A."/>
            <person name="Larimer J."/>
            <person name="McCowan C."/>
            <person name="Murphy C."/>
            <person name="Pearson M."/>
            <person name="Poon T.W."/>
            <person name="Priest M."/>
            <person name="Roberts A."/>
            <person name="Saif S."/>
            <person name="Shea T."/>
            <person name="Sisk P."/>
            <person name="Sykes S."/>
            <person name="Wortman J."/>
            <person name="Nusbaum C."/>
            <person name="Birren B."/>
        </authorList>
    </citation>
    <scope>NUCLEOTIDE SEQUENCE [LARGE SCALE GENOMIC DNA]</scope>
    <source>
        <strain evidence="3">ATCC 38817</strain>
    </source>
</reference>
<feature type="region of interest" description="Disordered" evidence="1">
    <location>
        <begin position="29"/>
        <end position="48"/>
    </location>
</feature>
<dbReference type="InterPro" id="IPR008011">
    <property type="entry name" value="Complex1_LYR_dom"/>
</dbReference>
<dbReference type="GeneID" id="20529450"/>
<dbReference type="OrthoDB" id="277888at2759"/>
<keyword evidence="4" id="KW-1185">Reference proteome</keyword>
<dbReference type="Proteomes" id="UP000030693">
    <property type="component" value="Unassembled WGS sequence"/>
</dbReference>
<sequence>MLPSRVVMSAKPLSPLAAARLQFARQQAAASGGRAATPKPAAGANAVVRRPELASHPRSAEVRSLYRSLVRYARTIELSDKNWYLNSVRKEVRKYQGETKPSIIDALIQRGNAFLSSRKIL</sequence>
<dbReference type="RefSeq" id="XP_009496863.1">
    <property type="nucleotide sequence ID" value="XM_009498588.1"/>
</dbReference>
<organism evidence="3">
    <name type="scientific">Fonticula alba</name>
    <name type="common">Slime mold</name>
    <dbReference type="NCBI Taxonomy" id="691883"/>
    <lineage>
        <taxon>Eukaryota</taxon>
        <taxon>Rotosphaerida</taxon>
        <taxon>Fonticulaceae</taxon>
        <taxon>Fonticula</taxon>
    </lineage>
</organism>
<feature type="domain" description="Complex 1 LYR protein" evidence="2">
    <location>
        <begin position="61"/>
        <end position="113"/>
    </location>
</feature>
<accession>A0A058Z2T4</accession>